<feature type="domain" description="ShKT" evidence="11">
    <location>
        <begin position="565"/>
        <end position="601"/>
    </location>
</feature>
<dbReference type="InterPro" id="IPR045053">
    <property type="entry name" value="MAN-like"/>
</dbReference>
<dbReference type="PROSITE" id="PS51670">
    <property type="entry name" value="SHKT"/>
    <property type="match status" value="1"/>
</dbReference>
<evidence type="ECO:0000256" key="6">
    <source>
        <dbReference type="ARBA" id="ARBA00022729"/>
    </source>
</evidence>
<dbReference type="PANTHER" id="PTHR31451:SF39">
    <property type="entry name" value="MANNAN ENDO-1,4-BETA-MANNOSIDASE 1"/>
    <property type="match status" value="1"/>
</dbReference>
<dbReference type="EC" id="3.2.1.78" evidence="4"/>
<gene>
    <name evidence="12" type="primary">g1239</name>
    <name evidence="12" type="ORF">VP750_LOCUS1070</name>
</gene>
<dbReference type="SMART" id="SM00254">
    <property type="entry name" value="ShKT"/>
    <property type="match status" value="2"/>
</dbReference>
<keyword evidence="8" id="KW-0326">Glycosidase</keyword>
<evidence type="ECO:0000256" key="9">
    <source>
        <dbReference type="SAM" id="MobiDB-lite"/>
    </source>
</evidence>
<evidence type="ECO:0000313" key="13">
    <source>
        <dbReference type="Proteomes" id="UP001497392"/>
    </source>
</evidence>
<evidence type="ECO:0000256" key="4">
    <source>
        <dbReference type="ARBA" id="ARBA00012706"/>
    </source>
</evidence>
<dbReference type="Pfam" id="PF26410">
    <property type="entry name" value="GH5_mannosidase"/>
    <property type="match status" value="1"/>
</dbReference>
<evidence type="ECO:0000256" key="8">
    <source>
        <dbReference type="ARBA" id="ARBA00023295"/>
    </source>
</evidence>
<keyword evidence="13" id="KW-1185">Reference proteome</keyword>
<keyword evidence="6 10" id="KW-0732">Signal</keyword>
<evidence type="ECO:0000313" key="12">
    <source>
        <dbReference type="EMBL" id="CAL5219411.1"/>
    </source>
</evidence>
<proteinExistence type="inferred from homology"/>
<dbReference type="InterPro" id="IPR017853">
    <property type="entry name" value="GH"/>
</dbReference>
<comment type="similarity">
    <text evidence="3">Belongs to the glycosyl hydrolase 5 (cellulase A) family.</text>
</comment>
<dbReference type="SUPFAM" id="SSF51445">
    <property type="entry name" value="(Trans)glycosidases"/>
    <property type="match status" value="1"/>
</dbReference>
<reference evidence="12 13" key="1">
    <citation type="submission" date="2024-06" db="EMBL/GenBank/DDBJ databases">
        <authorList>
            <person name="Kraege A."/>
            <person name="Thomma B."/>
        </authorList>
    </citation>
    <scope>NUCLEOTIDE SEQUENCE [LARGE SCALE GENOMIC DNA]</scope>
</reference>
<dbReference type="InterPro" id="IPR003582">
    <property type="entry name" value="ShKT_dom"/>
</dbReference>
<feature type="chain" id="PRO_5046612156" description="mannan endo-1,4-beta-mannosidase" evidence="10">
    <location>
        <begin position="26"/>
        <end position="642"/>
    </location>
</feature>
<dbReference type="EMBL" id="CAXHTA020000002">
    <property type="protein sequence ID" value="CAL5219411.1"/>
    <property type="molecule type" value="Genomic_DNA"/>
</dbReference>
<dbReference type="Proteomes" id="UP001497392">
    <property type="component" value="Unassembled WGS sequence"/>
</dbReference>
<sequence>MVGMWAYRSIAALVAFTVVLSRVSAENNATHNATLPANATGPFNPAKYTLPLPIDTTHALTEGVAANATSHHNMTVNSTMPTAGHYDLQQSAKYILPVANKTAGGSGTTEGARVESADANTSTSVVASPTSASAQIESVPGFVRAQGQNFVVNGKAAYFAGTNAWYLPLRSEFTDSQVYQFFSVMSQNAVNLVRVFCFEDGYGLSNTPIQTSPGVYDENGLRRIDLIMSQAAAYGIYVIVVPTNFEPVGGGIQWYVNNLIYNGAPKELFYTDSNCKQAYRNYVNMLLQRTNTYTGVQYKNDPTIFSFELMNEPHTTDLYEINRGLPPGKLVRDWIYEMAAYVKSIDGNHMVSTGEEGYRADGPTNPPHNNWINGGWKGVDFVGNIACPNIDFATMHVYPDNWAIQAYEFDWVNQNFIADRAAIAHAQNKPFIIEETGMQRGYLSSRDILLNSLFGAANNNNVGGTMVWEWIAWNLDDVSYDFDVSDDGSNGMHAQINYMNSKSGGATTPSAPSSGSGCTNTPPSSDYSCAQQVGWHPGCTVSWLQSPYCNQQCGRCGSSTSSGSCTDNPPDSTYTCAQQAGYGQCNQSWMQGYCNKSCGRCSSSCVDVPPPGNSYSCAQQAGWGQCSQSWMSGYCLVTCGKC</sequence>
<evidence type="ECO:0000256" key="3">
    <source>
        <dbReference type="ARBA" id="ARBA00005641"/>
    </source>
</evidence>
<comment type="caution">
    <text evidence="12">The sequence shown here is derived from an EMBL/GenBank/DDBJ whole genome shotgun (WGS) entry which is preliminary data.</text>
</comment>
<evidence type="ECO:0000256" key="7">
    <source>
        <dbReference type="ARBA" id="ARBA00022801"/>
    </source>
</evidence>
<protein>
    <recommendedName>
        <fullName evidence="4">mannan endo-1,4-beta-mannosidase</fullName>
        <ecNumber evidence="4">3.2.1.78</ecNumber>
    </recommendedName>
</protein>
<keyword evidence="5" id="KW-0964">Secreted</keyword>
<evidence type="ECO:0000256" key="5">
    <source>
        <dbReference type="ARBA" id="ARBA00022525"/>
    </source>
</evidence>
<dbReference type="Gene3D" id="3.20.20.80">
    <property type="entry name" value="Glycosidases"/>
    <property type="match status" value="1"/>
</dbReference>
<keyword evidence="7" id="KW-0378">Hydrolase</keyword>
<comment type="subcellular location">
    <subcellularLocation>
        <location evidence="2">Secreted</location>
    </subcellularLocation>
</comment>
<evidence type="ECO:0000256" key="10">
    <source>
        <dbReference type="SAM" id="SignalP"/>
    </source>
</evidence>
<feature type="region of interest" description="Disordered" evidence="9">
    <location>
        <begin position="105"/>
        <end position="126"/>
    </location>
</feature>
<evidence type="ECO:0000256" key="2">
    <source>
        <dbReference type="ARBA" id="ARBA00004613"/>
    </source>
</evidence>
<dbReference type="PANTHER" id="PTHR31451">
    <property type="match status" value="1"/>
</dbReference>
<dbReference type="InterPro" id="IPR001547">
    <property type="entry name" value="Glyco_hydro_5"/>
</dbReference>
<comment type="catalytic activity">
    <reaction evidence="1">
        <text>Random hydrolysis of (1-&gt;4)-beta-D-mannosidic linkages in mannans, galactomannans and glucomannans.</text>
        <dbReference type="EC" id="3.2.1.78"/>
    </reaction>
</comment>
<accession>A0ABP1FKG9</accession>
<evidence type="ECO:0000259" key="11">
    <source>
        <dbReference type="PROSITE" id="PS51670"/>
    </source>
</evidence>
<organism evidence="12 13">
    <name type="scientific">Coccomyxa viridis</name>
    <dbReference type="NCBI Taxonomy" id="1274662"/>
    <lineage>
        <taxon>Eukaryota</taxon>
        <taxon>Viridiplantae</taxon>
        <taxon>Chlorophyta</taxon>
        <taxon>core chlorophytes</taxon>
        <taxon>Trebouxiophyceae</taxon>
        <taxon>Trebouxiophyceae incertae sedis</taxon>
        <taxon>Coccomyxaceae</taxon>
        <taxon>Coccomyxa</taxon>
    </lineage>
</organism>
<evidence type="ECO:0000256" key="1">
    <source>
        <dbReference type="ARBA" id="ARBA00001678"/>
    </source>
</evidence>
<name>A0ABP1FKG9_9CHLO</name>
<feature type="signal peptide" evidence="10">
    <location>
        <begin position="1"/>
        <end position="25"/>
    </location>
</feature>